<organism evidence="2 3">
    <name type="scientific">Riccia sorocarpa</name>
    <dbReference type="NCBI Taxonomy" id="122646"/>
    <lineage>
        <taxon>Eukaryota</taxon>
        <taxon>Viridiplantae</taxon>
        <taxon>Streptophyta</taxon>
        <taxon>Embryophyta</taxon>
        <taxon>Marchantiophyta</taxon>
        <taxon>Marchantiopsida</taxon>
        <taxon>Marchantiidae</taxon>
        <taxon>Marchantiales</taxon>
        <taxon>Ricciaceae</taxon>
        <taxon>Riccia</taxon>
    </lineage>
</organism>
<comment type="caution">
    <text evidence="2">The sequence shown here is derived from an EMBL/GenBank/DDBJ whole genome shotgun (WGS) entry which is preliminary data.</text>
</comment>
<evidence type="ECO:0000256" key="1">
    <source>
        <dbReference type="SAM" id="MobiDB-lite"/>
    </source>
</evidence>
<keyword evidence="3" id="KW-1185">Reference proteome</keyword>
<evidence type="ECO:0000313" key="3">
    <source>
        <dbReference type="Proteomes" id="UP001633002"/>
    </source>
</evidence>
<gene>
    <name evidence="2" type="ORF">R1sor_013309</name>
</gene>
<sequence length="350" mass="40420">MVTKTRVECGNSWRIEPIAFKECIDILQAKGLVIAEVVHNDNTTVDKILQHAGILSQKDLWHKAKNVMRMFKTTLQERRKTAGSGDRLETARNAEDLALFSNEVLKSYARSLNLPLSEHESEAEQEGDGQSDAENVQPNTPAPARTRRSVPFMYPELQEHDIAYKLKSWIYPCARRCAERGDEDPTVMVQEIHTAADHWAGVHSACARLDPTRQCCQEDFEVANHRRYQQDSPTHNAVKKFLQKYISVNRMRHYTRARENHANETFHSVINKFASKRIHWDQSYYARLAQAAMDWNENITRQVIKTTERRRNDTAVRRRAATTRVLAPRTGSWKKNISSVVFESTWLCKT</sequence>
<dbReference type="AlphaFoldDB" id="A0ABD3H669"/>
<dbReference type="PANTHER" id="PTHR31751">
    <property type="entry name" value="SI:CH211-108C17.2-RELATED-RELATED"/>
    <property type="match status" value="1"/>
</dbReference>
<dbReference type="PANTHER" id="PTHR31751:SF7">
    <property type="entry name" value="THAP-TYPE DOMAIN-CONTAINING PROTEIN"/>
    <property type="match status" value="1"/>
</dbReference>
<feature type="region of interest" description="Disordered" evidence="1">
    <location>
        <begin position="116"/>
        <end position="147"/>
    </location>
</feature>
<protein>
    <submittedName>
        <fullName evidence="2">Uncharacterized protein</fullName>
    </submittedName>
</protein>
<accession>A0ABD3H669</accession>
<dbReference type="Proteomes" id="UP001633002">
    <property type="component" value="Unassembled WGS sequence"/>
</dbReference>
<dbReference type="EMBL" id="JBJQOH010000004">
    <property type="protein sequence ID" value="KAL3687000.1"/>
    <property type="molecule type" value="Genomic_DNA"/>
</dbReference>
<reference evidence="2 3" key="1">
    <citation type="submission" date="2024-09" db="EMBL/GenBank/DDBJ databases">
        <title>Chromosome-scale assembly of Riccia sorocarpa.</title>
        <authorList>
            <person name="Paukszto L."/>
        </authorList>
    </citation>
    <scope>NUCLEOTIDE SEQUENCE [LARGE SCALE GENOMIC DNA]</scope>
    <source>
        <strain evidence="2">LP-2024</strain>
        <tissue evidence="2">Aerial parts of the thallus</tissue>
    </source>
</reference>
<name>A0ABD3H669_9MARC</name>
<evidence type="ECO:0000313" key="2">
    <source>
        <dbReference type="EMBL" id="KAL3687000.1"/>
    </source>
</evidence>
<proteinExistence type="predicted"/>